<dbReference type="EMBL" id="GG738853">
    <property type="protein sequence ID" value="EFC47889.1"/>
    <property type="molecule type" value="Genomic_DNA"/>
</dbReference>
<evidence type="ECO:0000313" key="2">
    <source>
        <dbReference type="EMBL" id="EFC47889.1"/>
    </source>
</evidence>
<accession>D2V5Z9</accession>
<name>D2V5Z9_NAEGR</name>
<reference evidence="2 3" key="1">
    <citation type="journal article" date="2010" name="Cell">
        <title>The genome of Naegleria gruberi illuminates early eukaryotic versatility.</title>
        <authorList>
            <person name="Fritz-Laylin L.K."/>
            <person name="Prochnik S.E."/>
            <person name="Ginger M.L."/>
            <person name="Dacks J.B."/>
            <person name="Carpenter M.L."/>
            <person name="Field M.C."/>
            <person name="Kuo A."/>
            <person name="Paredez A."/>
            <person name="Chapman J."/>
            <person name="Pham J."/>
            <person name="Shu S."/>
            <person name="Neupane R."/>
            <person name="Cipriano M."/>
            <person name="Mancuso J."/>
            <person name="Tu H."/>
            <person name="Salamov A."/>
            <person name="Lindquist E."/>
            <person name="Shapiro H."/>
            <person name="Lucas S."/>
            <person name="Grigoriev I.V."/>
            <person name="Cande W.Z."/>
            <person name="Fulton C."/>
            <person name="Rokhsar D.S."/>
            <person name="Dawson S.C."/>
        </authorList>
    </citation>
    <scope>NUCLEOTIDE SEQUENCE [LARGE SCALE GENOMIC DNA]</scope>
    <source>
        <strain evidence="2 3">NEG-M</strain>
    </source>
</reference>
<gene>
    <name evidence="2" type="ORF">NAEGRDRAFT_46945</name>
</gene>
<evidence type="ECO:0000313" key="3">
    <source>
        <dbReference type="Proteomes" id="UP000006671"/>
    </source>
</evidence>
<organism evidence="3">
    <name type="scientific">Naegleria gruberi</name>
    <name type="common">Amoeba</name>
    <dbReference type="NCBI Taxonomy" id="5762"/>
    <lineage>
        <taxon>Eukaryota</taxon>
        <taxon>Discoba</taxon>
        <taxon>Heterolobosea</taxon>
        <taxon>Tetramitia</taxon>
        <taxon>Eutetramitia</taxon>
        <taxon>Vahlkampfiidae</taxon>
        <taxon>Naegleria</taxon>
    </lineage>
</organism>
<feature type="region of interest" description="Disordered" evidence="1">
    <location>
        <begin position="1"/>
        <end position="64"/>
    </location>
</feature>
<keyword evidence="3" id="KW-1185">Reference proteome</keyword>
<sequence>MNKNRTPKKKHKRSSPSHLKQLQSDTTSSGSSTAQIYGKADSASNISSSQQLNNQETQQVNRNMSSGASALATSLNLRHADSDGKEVDNLIGKRERDSEGISLKNYLCDCYQSITGESVNDELSTDEIFELLLSVSNEQYSGDKEFKHRMAFLQRVFREEVDAPIPDAFCYKDFRSSCYPILLAQSYIIVQVCKRLRSASNFNLVEWLQGVEFIHNIADLNCIAIKATRTSDTYKSGSTIDDITSKQQEKAVKKAEKLKENKLKKLNSFFQKRRINKDLYQNNR</sequence>
<dbReference type="InParanoid" id="D2V5Z9"/>
<evidence type="ECO:0000256" key="1">
    <source>
        <dbReference type="SAM" id="MobiDB-lite"/>
    </source>
</evidence>
<dbReference type="Proteomes" id="UP000006671">
    <property type="component" value="Unassembled WGS sequence"/>
</dbReference>
<proteinExistence type="predicted"/>
<feature type="compositionally biased region" description="Low complexity" evidence="1">
    <location>
        <begin position="42"/>
        <end position="55"/>
    </location>
</feature>
<dbReference type="KEGG" id="ngr:NAEGRDRAFT_46945"/>
<dbReference type="AlphaFoldDB" id="D2V5Z9"/>
<dbReference type="RefSeq" id="XP_002680633.1">
    <property type="nucleotide sequence ID" value="XM_002680587.1"/>
</dbReference>
<protein>
    <submittedName>
        <fullName evidence="2">Predicted protein</fullName>
    </submittedName>
</protein>
<feature type="compositionally biased region" description="Basic residues" evidence="1">
    <location>
        <begin position="1"/>
        <end position="15"/>
    </location>
</feature>
<dbReference type="VEuPathDB" id="AmoebaDB:NAEGRDRAFT_46945"/>
<feature type="compositionally biased region" description="Polar residues" evidence="1">
    <location>
        <begin position="21"/>
        <end position="35"/>
    </location>
</feature>
<dbReference type="GeneID" id="8849365"/>